<feature type="transmembrane region" description="Helical" evidence="8">
    <location>
        <begin position="265"/>
        <end position="286"/>
    </location>
</feature>
<dbReference type="RefSeq" id="XP_031563334.1">
    <property type="nucleotide sequence ID" value="XM_031707474.1"/>
</dbReference>
<dbReference type="InterPro" id="IPR000276">
    <property type="entry name" value="GPCR_Rhodpsn"/>
</dbReference>
<dbReference type="PANTHER" id="PTHR45695:SF9">
    <property type="entry name" value="LEUCOKININ RECEPTOR"/>
    <property type="match status" value="1"/>
</dbReference>
<dbReference type="RefSeq" id="XP_031563337.1">
    <property type="nucleotide sequence ID" value="XM_031707477.1"/>
</dbReference>
<evidence type="ECO:0000256" key="1">
    <source>
        <dbReference type="ARBA" id="ARBA00004141"/>
    </source>
</evidence>
<accession>A0A6P8I445</accession>
<dbReference type="RefSeq" id="XP_031563335.1">
    <property type="nucleotide sequence ID" value="XM_031707475.1"/>
</dbReference>
<feature type="transmembrane region" description="Helical" evidence="8">
    <location>
        <begin position="43"/>
        <end position="67"/>
    </location>
</feature>
<evidence type="ECO:0000313" key="14">
    <source>
        <dbReference type="RefSeq" id="XP_031563337.1"/>
    </source>
</evidence>
<evidence type="ECO:0000259" key="9">
    <source>
        <dbReference type="PROSITE" id="PS50262"/>
    </source>
</evidence>
<evidence type="ECO:0000313" key="11">
    <source>
        <dbReference type="RefSeq" id="XP_031563334.1"/>
    </source>
</evidence>
<evidence type="ECO:0000313" key="13">
    <source>
        <dbReference type="RefSeq" id="XP_031563336.1"/>
    </source>
</evidence>
<keyword evidence="2 8" id="KW-0812">Transmembrane</keyword>
<dbReference type="GO" id="GO:0005886">
    <property type="term" value="C:plasma membrane"/>
    <property type="evidence" value="ECO:0007669"/>
    <property type="project" value="TreeGrafter"/>
</dbReference>
<dbReference type="PROSITE" id="PS50262">
    <property type="entry name" value="G_PROTEIN_RECEP_F1_2"/>
    <property type="match status" value="1"/>
</dbReference>
<dbReference type="GeneID" id="116298895"/>
<evidence type="ECO:0000313" key="10">
    <source>
        <dbReference type="Proteomes" id="UP000515163"/>
    </source>
</evidence>
<dbReference type="RefSeq" id="XP_031563336.1">
    <property type="nucleotide sequence ID" value="XM_031707476.1"/>
</dbReference>
<protein>
    <submittedName>
        <fullName evidence="11 12">QRFP-like peptide receptor</fullName>
    </submittedName>
</protein>
<feature type="domain" description="G-protein coupled receptors family 1 profile" evidence="9">
    <location>
        <begin position="59"/>
        <end position="320"/>
    </location>
</feature>
<feature type="transmembrane region" description="Helical" evidence="8">
    <location>
        <begin position="298"/>
        <end position="323"/>
    </location>
</feature>
<reference evidence="11 12" key="1">
    <citation type="submission" date="2025-04" db="UniProtKB">
        <authorList>
            <consortium name="RefSeq"/>
        </authorList>
    </citation>
    <scope>IDENTIFICATION</scope>
    <source>
        <tissue evidence="11 12">Tentacle</tissue>
    </source>
</reference>
<keyword evidence="10" id="KW-1185">Reference proteome</keyword>
<evidence type="ECO:0000313" key="12">
    <source>
        <dbReference type="RefSeq" id="XP_031563335.1"/>
    </source>
</evidence>
<dbReference type="Proteomes" id="UP000515163">
    <property type="component" value="Unplaced"/>
</dbReference>
<feature type="transmembrane region" description="Helical" evidence="8">
    <location>
        <begin position="117"/>
        <end position="135"/>
    </location>
</feature>
<dbReference type="Gene3D" id="1.20.1070.10">
    <property type="entry name" value="Rhodopsin 7-helix transmembrane proteins"/>
    <property type="match status" value="1"/>
</dbReference>
<sequence length="476" mass="55086">MPREKTRSIANMTANWSNPPRVDFTAMLNQTASDSEESFDVSVVQLMCFPLIIAFGLIGNTLICVAVRRRSRLRIIDCFILNLAATDLATCMISIPFDFVEVLTGNWPFGSILCKVVYPLQTILISVSVYTLLCMSLERRRTIIRPFKPKVKIWRVFIVILILWVFSVFLVAPYIAILDVGYTNNSSDCQEHWPENTYAKAYTLSLFIVIFLLPLFAITANYVTISSKLWKDIERIRKAIGEVPSQGKKHLIKARAQRNMRIVKIFVLAVVVFGLCMVPYHIMWIWHDYGSGSHYKHFGTILVFCNILTYSNSAINPFIFVFLHSRYCKDILALLPCGTCRSRLCIFHTNTSKKHFKNYTKKKRNAYTKRTGAFRRRNDPNARDEVFYHGQPWSNTALIRAEAWNAESVGKPNRQRLKSWRRICQMEYLKEAKEGEKDLELNIEPVIRPRKPRVNFGGERIIHIDEYNNVEMESAI</sequence>
<feature type="transmembrane region" description="Helical" evidence="8">
    <location>
        <begin position="156"/>
        <end position="177"/>
    </location>
</feature>
<keyword evidence="4" id="KW-0297">G-protein coupled receptor</keyword>
<evidence type="ECO:0000256" key="6">
    <source>
        <dbReference type="ARBA" id="ARBA00023170"/>
    </source>
</evidence>
<dbReference type="PRINTS" id="PR00237">
    <property type="entry name" value="GPCRRHODOPSN"/>
</dbReference>
<dbReference type="CDD" id="cd00637">
    <property type="entry name" value="7tm_classA_rhodopsin-like"/>
    <property type="match status" value="1"/>
</dbReference>
<dbReference type="GO" id="GO:0004930">
    <property type="term" value="F:G protein-coupled receptor activity"/>
    <property type="evidence" value="ECO:0007669"/>
    <property type="project" value="UniProtKB-KW"/>
</dbReference>
<evidence type="ECO:0000256" key="4">
    <source>
        <dbReference type="ARBA" id="ARBA00023040"/>
    </source>
</evidence>
<proteinExistence type="predicted"/>
<dbReference type="InterPro" id="IPR017452">
    <property type="entry name" value="GPCR_Rhodpsn_7TM"/>
</dbReference>
<dbReference type="OrthoDB" id="10053194at2759"/>
<evidence type="ECO:0000256" key="7">
    <source>
        <dbReference type="ARBA" id="ARBA00023224"/>
    </source>
</evidence>
<keyword evidence="7" id="KW-0807">Transducer</keyword>
<keyword evidence="5 8" id="KW-0472">Membrane</keyword>
<feature type="transmembrane region" description="Helical" evidence="8">
    <location>
        <begin position="79"/>
        <end position="97"/>
    </location>
</feature>
<dbReference type="AlphaFoldDB" id="A0A6P8I445"/>
<evidence type="ECO:0000256" key="3">
    <source>
        <dbReference type="ARBA" id="ARBA00022989"/>
    </source>
</evidence>
<evidence type="ECO:0000256" key="2">
    <source>
        <dbReference type="ARBA" id="ARBA00022692"/>
    </source>
</evidence>
<gene>
    <name evidence="11 12 13 14" type="primary">LOC116298895</name>
</gene>
<organism evidence="10 11">
    <name type="scientific">Actinia tenebrosa</name>
    <name type="common">Australian red waratah sea anemone</name>
    <dbReference type="NCBI Taxonomy" id="6105"/>
    <lineage>
        <taxon>Eukaryota</taxon>
        <taxon>Metazoa</taxon>
        <taxon>Cnidaria</taxon>
        <taxon>Anthozoa</taxon>
        <taxon>Hexacorallia</taxon>
        <taxon>Actiniaria</taxon>
        <taxon>Actiniidae</taxon>
        <taxon>Actinia</taxon>
    </lineage>
</organism>
<comment type="subcellular location">
    <subcellularLocation>
        <location evidence="1">Membrane</location>
        <topology evidence="1">Multi-pass membrane protein</topology>
    </subcellularLocation>
</comment>
<name>A0A6P8I445_ACTTE</name>
<feature type="transmembrane region" description="Helical" evidence="8">
    <location>
        <begin position="201"/>
        <end position="225"/>
    </location>
</feature>
<evidence type="ECO:0000256" key="8">
    <source>
        <dbReference type="SAM" id="Phobius"/>
    </source>
</evidence>
<keyword evidence="3 8" id="KW-1133">Transmembrane helix</keyword>
<evidence type="ECO:0000256" key="5">
    <source>
        <dbReference type="ARBA" id="ARBA00023136"/>
    </source>
</evidence>
<dbReference type="Pfam" id="PF00001">
    <property type="entry name" value="7tm_1"/>
    <property type="match status" value="1"/>
</dbReference>
<keyword evidence="6" id="KW-0675">Receptor</keyword>
<dbReference type="SUPFAM" id="SSF81321">
    <property type="entry name" value="Family A G protein-coupled receptor-like"/>
    <property type="match status" value="1"/>
</dbReference>
<dbReference type="KEGG" id="aten:116298895"/>
<dbReference type="PANTHER" id="PTHR45695">
    <property type="entry name" value="LEUCOKININ RECEPTOR-RELATED"/>
    <property type="match status" value="1"/>
</dbReference>